<dbReference type="SUPFAM" id="SSF53098">
    <property type="entry name" value="Ribonuclease H-like"/>
    <property type="match status" value="1"/>
</dbReference>
<dbReference type="RefSeq" id="WP_158095720.1">
    <property type="nucleotide sequence ID" value="NZ_JAUEIR010000020.1"/>
</dbReference>
<dbReference type="PANTHER" id="PTHR46889:SF4">
    <property type="entry name" value="TRANSPOSASE INSO FOR INSERTION SEQUENCE ELEMENT IS911B-RELATED"/>
    <property type="match status" value="1"/>
</dbReference>
<dbReference type="Proteomes" id="UP001168505">
    <property type="component" value="Unassembled WGS sequence"/>
</dbReference>
<dbReference type="InterPro" id="IPR048020">
    <property type="entry name" value="Transpos_IS3"/>
</dbReference>
<reference evidence="4" key="1">
    <citation type="submission" date="2023-06" db="EMBL/GenBank/DDBJ databases">
        <authorList>
            <person name="Zeman M."/>
            <person name="Kubasova T."/>
            <person name="Jahodarova E."/>
            <person name="Nykrynova M."/>
            <person name="Rychlik I."/>
        </authorList>
    </citation>
    <scope>NUCLEOTIDE SEQUENCE</scope>
    <source>
        <strain evidence="4">15_COKtk</strain>
    </source>
</reference>
<evidence type="ECO:0000259" key="3">
    <source>
        <dbReference type="PROSITE" id="PS50994"/>
    </source>
</evidence>
<comment type="caution">
    <text evidence="4">The sequence shown here is derived from an EMBL/GenBank/DDBJ whole genome shotgun (WGS) entry which is preliminary data.</text>
</comment>
<reference evidence="4" key="2">
    <citation type="submission" date="2023-08" db="EMBL/GenBank/DDBJ databases">
        <title>Identification and characterization of horizontal gene transfer across gut microbiota members of farm animals based on homology search.</title>
        <authorList>
            <person name="Schwarzerova J."/>
            <person name="Nykrynova M."/>
            <person name="Jureckova K."/>
            <person name="Cejkova D."/>
            <person name="Rychlik I."/>
        </authorList>
    </citation>
    <scope>NUCLEOTIDE SEQUENCE</scope>
    <source>
        <strain evidence="4">15_COKtk</strain>
    </source>
</reference>
<dbReference type="InterPro" id="IPR012337">
    <property type="entry name" value="RNaseH-like_sf"/>
</dbReference>
<gene>
    <name evidence="4" type="ORF">QVN40_11930</name>
</gene>
<dbReference type="InterPro" id="IPR025948">
    <property type="entry name" value="HTH-like_dom"/>
</dbReference>
<evidence type="ECO:0000313" key="5">
    <source>
        <dbReference type="Proteomes" id="UP001168505"/>
    </source>
</evidence>
<dbReference type="EMBL" id="JAUEIR010000020">
    <property type="protein sequence ID" value="MDN0070401.1"/>
    <property type="molecule type" value="Genomic_DNA"/>
</dbReference>
<dbReference type="NCBIfam" id="NF033516">
    <property type="entry name" value="transpos_IS3"/>
    <property type="match status" value="1"/>
</dbReference>
<dbReference type="Pfam" id="PF00665">
    <property type="entry name" value="rve"/>
    <property type="match status" value="1"/>
</dbReference>
<dbReference type="InterPro" id="IPR001584">
    <property type="entry name" value="Integrase_cat-core"/>
</dbReference>
<feature type="compositionally biased region" description="Basic and acidic residues" evidence="2">
    <location>
        <begin position="21"/>
        <end position="40"/>
    </location>
</feature>
<feature type="compositionally biased region" description="Basic residues" evidence="2">
    <location>
        <begin position="1"/>
        <end position="12"/>
    </location>
</feature>
<evidence type="ECO:0000256" key="2">
    <source>
        <dbReference type="SAM" id="MobiDB-lite"/>
    </source>
</evidence>
<dbReference type="Pfam" id="PF13333">
    <property type="entry name" value="rve_2"/>
    <property type="match status" value="1"/>
</dbReference>
<proteinExistence type="predicted"/>
<dbReference type="PANTHER" id="PTHR46889">
    <property type="entry name" value="TRANSPOSASE INSF FOR INSERTION SEQUENCE IS3B-RELATED"/>
    <property type="match status" value="1"/>
</dbReference>
<dbReference type="InterPro" id="IPR050900">
    <property type="entry name" value="Transposase_IS3/IS150/IS904"/>
</dbReference>
<dbReference type="GO" id="GO:0003676">
    <property type="term" value="F:nucleic acid binding"/>
    <property type="evidence" value="ECO:0007669"/>
    <property type="project" value="InterPro"/>
</dbReference>
<comment type="function">
    <text evidence="1">Involved in the transposition of the insertion sequence.</text>
</comment>
<dbReference type="AlphaFoldDB" id="A0AAW7K5Q6"/>
<name>A0AAW7K5Q6_9ACTN</name>
<feature type="region of interest" description="Disordered" evidence="2">
    <location>
        <begin position="1"/>
        <end position="42"/>
    </location>
</feature>
<accession>A0AAW7K5Q6</accession>
<dbReference type="InterPro" id="IPR036397">
    <property type="entry name" value="RNaseH_sf"/>
</dbReference>
<organism evidence="4 5">
    <name type="scientific">Collinsella ihumii</name>
    <dbReference type="NCBI Taxonomy" id="1720204"/>
    <lineage>
        <taxon>Bacteria</taxon>
        <taxon>Bacillati</taxon>
        <taxon>Actinomycetota</taxon>
        <taxon>Coriobacteriia</taxon>
        <taxon>Coriobacteriales</taxon>
        <taxon>Coriobacteriaceae</taxon>
        <taxon>Collinsella</taxon>
    </lineage>
</organism>
<sequence length="357" mass="39345">MGRRAQARARRGARPEGPGPRAEKAAEAGARARDGERVPEKSGCLLRPDAGVAERYLLMEAERASFPVKMMARLLGVSRSGFYEWLKRTVPPDPWSAGREAVERAWLRSRGRFGARLVRAELMREGVRLTLYRVRKIMSELGIRGVVKNARKATTVADPGAPARPDLVRRNFRPAVPTTVLVGDITYLRTGEGWLYLAVVIDLCTRMVVGWSMSERMTADLVVSALDMAKGAGYVAGGAIFHSDRGSQYTSRLLADWARASDVRLSVGRTGSCHDNAVAESFFATLKNEMYSLRGWATRAEARAAVYGFIEGYYNRSRPHSSIGYEVPAERMAAFMARCDAAFAEPEESLEPLPLAA</sequence>
<dbReference type="Pfam" id="PF13276">
    <property type="entry name" value="HTH_21"/>
    <property type="match status" value="1"/>
</dbReference>
<dbReference type="GO" id="GO:0015074">
    <property type="term" value="P:DNA integration"/>
    <property type="evidence" value="ECO:0007669"/>
    <property type="project" value="InterPro"/>
</dbReference>
<dbReference type="Gene3D" id="3.30.420.10">
    <property type="entry name" value="Ribonuclease H-like superfamily/Ribonuclease H"/>
    <property type="match status" value="1"/>
</dbReference>
<feature type="domain" description="Integrase catalytic" evidence="3">
    <location>
        <begin position="173"/>
        <end position="336"/>
    </location>
</feature>
<protein>
    <submittedName>
        <fullName evidence="4">IS3 family transposase</fullName>
    </submittedName>
</protein>
<evidence type="ECO:0000256" key="1">
    <source>
        <dbReference type="ARBA" id="ARBA00002286"/>
    </source>
</evidence>
<dbReference type="PROSITE" id="PS50994">
    <property type="entry name" value="INTEGRASE"/>
    <property type="match status" value="1"/>
</dbReference>
<evidence type="ECO:0000313" key="4">
    <source>
        <dbReference type="EMBL" id="MDN0070401.1"/>
    </source>
</evidence>